<protein>
    <submittedName>
        <fullName evidence="2">ABC transporter permease</fullName>
    </submittedName>
</protein>
<dbReference type="PANTHER" id="PTHR37305:SF1">
    <property type="entry name" value="MEMBRANE PROTEIN"/>
    <property type="match status" value="1"/>
</dbReference>
<feature type="transmembrane region" description="Helical" evidence="1">
    <location>
        <begin position="111"/>
        <end position="134"/>
    </location>
</feature>
<dbReference type="RefSeq" id="WP_148973152.1">
    <property type="nucleotide sequence ID" value="NZ_JBNIKU010000005.1"/>
</dbReference>
<evidence type="ECO:0000313" key="2">
    <source>
        <dbReference type="EMBL" id="TYS52175.1"/>
    </source>
</evidence>
<dbReference type="Proteomes" id="UP000322139">
    <property type="component" value="Unassembled WGS sequence"/>
</dbReference>
<feature type="transmembrane region" description="Helical" evidence="1">
    <location>
        <begin position="244"/>
        <end position="268"/>
    </location>
</feature>
<feature type="transmembrane region" description="Helical" evidence="1">
    <location>
        <begin position="12"/>
        <end position="35"/>
    </location>
</feature>
<keyword evidence="1" id="KW-0472">Membrane</keyword>
<accession>A0A5D4RL36</accession>
<evidence type="ECO:0000256" key="1">
    <source>
        <dbReference type="SAM" id="Phobius"/>
    </source>
</evidence>
<feature type="transmembrane region" description="Helical" evidence="1">
    <location>
        <begin position="155"/>
        <end position="183"/>
    </location>
</feature>
<sequence>MGSLIKNEWIKIFRRTGTLVMVGLVILFTMVYAGFEKYDQVKNGGQEPQADWKQTMEQSIQTDKTDMEENFNANLDMFYKRQIAIKEYQIENDIPPQTEYSVWSFVEKAQALISFAGLFTIIVAAGIVASEFSWGTIKLLLIRPISRSKILLSKYITVFLFGLFMLALIYGLATLLGVILFGLPSEQIPHLAYSGGEVVERGIAGHLAISYLLASIDVLLVATMAFMISAVFRNSSLAIGLSLFLLFTGGTATFILAGLFDWAKYILFANTDLTVYFDGVPPVEGMTLTFSVIVLLFYFTIFHALAFWLFNKRDVSA</sequence>
<comment type="caution">
    <text evidence="2">The sequence shown here is derived from an EMBL/GenBank/DDBJ whole genome shotgun (WGS) entry which is preliminary data.</text>
</comment>
<feature type="transmembrane region" description="Helical" evidence="1">
    <location>
        <begin position="203"/>
        <end position="232"/>
    </location>
</feature>
<dbReference type="GO" id="GO:0005886">
    <property type="term" value="C:plasma membrane"/>
    <property type="evidence" value="ECO:0007669"/>
    <property type="project" value="UniProtKB-SubCell"/>
</dbReference>
<keyword evidence="1" id="KW-0812">Transmembrane</keyword>
<proteinExistence type="predicted"/>
<keyword evidence="1" id="KW-1133">Transmembrane helix</keyword>
<organism evidence="2 3">
    <name type="scientific">Bacillus infantis</name>
    <dbReference type="NCBI Taxonomy" id="324767"/>
    <lineage>
        <taxon>Bacteria</taxon>
        <taxon>Bacillati</taxon>
        <taxon>Bacillota</taxon>
        <taxon>Bacilli</taxon>
        <taxon>Bacillales</taxon>
        <taxon>Bacillaceae</taxon>
        <taxon>Bacillus</taxon>
    </lineage>
</organism>
<evidence type="ECO:0000313" key="3">
    <source>
        <dbReference type="Proteomes" id="UP000322139"/>
    </source>
</evidence>
<dbReference type="Pfam" id="PF12679">
    <property type="entry name" value="ABC2_membrane_2"/>
    <property type="match status" value="1"/>
</dbReference>
<dbReference type="PANTHER" id="PTHR37305">
    <property type="entry name" value="INTEGRAL MEMBRANE PROTEIN-RELATED"/>
    <property type="match status" value="1"/>
</dbReference>
<dbReference type="GO" id="GO:0140359">
    <property type="term" value="F:ABC-type transporter activity"/>
    <property type="evidence" value="ECO:0007669"/>
    <property type="project" value="InterPro"/>
</dbReference>
<gene>
    <name evidence="2" type="ORF">FZD51_01690</name>
</gene>
<reference evidence="2 3" key="1">
    <citation type="submission" date="2019-08" db="EMBL/GenBank/DDBJ databases">
        <title>Bacillus genomes from the desert of Cuatro Cienegas, Coahuila.</title>
        <authorList>
            <person name="Olmedo-Alvarez G."/>
        </authorList>
    </citation>
    <scope>NUCLEOTIDE SEQUENCE [LARGE SCALE GENOMIC DNA]</scope>
    <source>
        <strain evidence="2 3">CH446_14T</strain>
    </source>
</reference>
<dbReference type="AlphaFoldDB" id="A0A5D4RL36"/>
<dbReference type="EMBL" id="VTER01000001">
    <property type="protein sequence ID" value="TYS52175.1"/>
    <property type="molecule type" value="Genomic_DNA"/>
</dbReference>
<name>A0A5D4RL36_9BACI</name>
<feature type="transmembrane region" description="Helical" evidence="1">
    <location>
        <begin position="288"/>
        <end position="310"/>
    </location>
</feature>